<dbReference type="AlphaFoldDB" id="A0AAN9J939"/>
<accession>A0AAN9J939</accession>
<comment type="caution">
    <text evidence="1">The sequence shown here is derived from an EMBL/GenBank/DDBJ whole genome shotgun (WGS) entry which is preliminary data.</text>
</comment>
<proteinExistence type="predicted"/>
<sequence>MVFGVLNGLSKRHHALGKLPLIPENPPVEVEVQDMRLTLHDMHVVVIEGVVQKEEEYSGEARMGLVQA</sequence>
<organism evidence="1 2">
    <name type="scientific">Clitoria ternatea</name>
    <name type="common">Butterfly pea</name>
    <dbReference type="NCBI Taxonomy" id="43366"/>
    <lineage>
        <taxon>Eukaryota</taxon>
        <taxon>Viridiplantae</taxon>
        <taxon>Streptophyta</taxon>
        <taxon>Embryophyta</taxon>
        <taxon>Tracheophyta</taxon>
        <taxon>Spermatophyta</taxon>
        <taxon>Magnoliopsida</taxon>
        <taxon>eudicotyledons</taxon>
        <taxon>Gunneridae</taxon>
        <taxon>Pentapetalae</taxon>
        <taxon>rosids</taxon>
        <taxon>fabids</taxon>
        <taxon>Fabales</taxon>
        <taxon>Fabaceae</taxon>
        <taxon>Papilionoideae</taxon>
        <taxon>50 kb inversion clade</taxon>
        <taxon>NPAAA clade</taxon>
        <taxon>indigoferoid/millettioid clade</taxon>
        <taxon>Phaseoleae</taxon>
        <taxon>Clitoria</taxon>
    </lineage>
</organism>
<protein>
    <submittedName>
        <fullName evidence="1">Uncharacterized protein</fullName>
    </submittedName>
</protein>
<dbReference type="Proteomes" id="UP001359559">
    <property type="component" value="Unassembled WGS sequence"/>
</dbReference>
<reference evidence="1 2" key="1">
    <citation type="submission" date="2024-01" db="EMBL/GenBank/DDBJ databases">
        <title>The genomes of 5 underutilized Papilionoideae crops provide insights into root nodulation and disease resistance.</title>
        <authorList>
            <person name="Yuan L."/>
        </authorList>
    </citation>
    <scope>NUCLEOTIDE SEQUENCE [LARGE SCALE GENOMIC DNA]</scope>
    <source>
        <strain evidence="1">LY-2023</strain>
        <tissue evidence="1">Leaf</tissue>
    </source>
</reference>
<keyword evidence="2" id="KW-1185">Reference proteome</keyword>
<dbReference type="EMBL" id="JAYKXN010000004">
    <property type="protein sequence ID" value="KAK7292944.1"/>
    <property type="molecule type" value="Genomic_DNA"/>
</dbReference>
<name>A0AAN9J939_CLITE</name>
<evidence type="ECO:0000313" key="1">
    <source>
        <dbReference type="EMBL" id="KAK7292944.1"/>
    </source>
</evidence>
<gene>
    <name evidence="1" type="ORF">RJT34_15802</name>
</gene>
<evidence type="ECO:0000313" key="2">
    <source>
        <dbReference type="Proteomes" id="UP001359559"/>
    </source>
</evidence>